<sequence>MRKWSGYLWKLGWLVGLIILTIIVFNIENQIQRHVADTFDATYMYWSKPIIALLYGLYISLILVRKWTINLNPSLFWCVFIPNIVLAFAVPLWSFVLKIEIPSNNLAITIYTWLNRMYTSNLFGIIAGSSLILSIFNGATKSRAHK</sequence>
<feature type="transmembrane region" description="Helical" evidence="1">
    <location>
        <begin position="7"/>
        <end position="25"/>
    </location>
</feature>
<name>A0A318TXC2_9BACL</name>
<accession>A0A318TXC2</accession>
<keyword evidence="1" id="KW-0472">Membrane</keyword>
<keyword evidence="1" id="KW-0812">Transmembrane</keyword>
<evidence type="ECO:0000256" key="1">
    <source>
        <dbReference type="SAM" id="Phobius"/>
    </source>
</evidence>
<feature type="transmembrane region" description="Helical" evidence="1">
    <location>
        <begin position="76"/>
        <end position="97"/>
    </location>
</feature>
<gene>
    <name evidence="2" type="ORF">BJ095_102173</name>
</gene>
<feature type="transmembrane region" description="Helical" evidence="1">
    <location>
        <begin position="45"/>
        <end position="64"/>
    </location>
</feature>
<comment type="caution">
    <text evidence="2">The sequence shown here is derived from an EMBL/GenBank/DDBJ whole genome shotgun (WGS) entry which is preliminary data.</text>
</comment>
<reference evidence="2 3" key="1">
    <citation type="submission" date="2018-06" db="EMBL/GenBank/DDBJ databases">
        <title>Genomic Encyclopedia of Archaeal and Bacterial Type Strains, Phase II (KMG-II): from individual species to whole genera.</title>
        <authorList>
            <person name="Goeker M."/>
        </authorList>
    </citation>
    <scope>NUCLEOTIDE SEQUENCE [LARGE SCALE GENOMIC DNA]</scope>
    <source>
        <strain evidence="2 3">KACC 16626</strain>
    </source>
</reference>
<dbReference type="EMBL" id="QJTJ01000002">
    <property type="protein sequence ID" value="PYF08407.1"/>
    <property type="molecule type" value="Genomic_DNA"/>
</dbReference>
<proteinExistence type="predicted"/>
<dbReference type="Proteomes" id="UP000247416">
    <property type="component" value="Unassembled WGS sequence"/>
</dbReference>
<dbReference type="AlphaFoldDB" id="A0A318TXC2"/>
<dbReference type="RefSeq" id="WP_107931804.1">
    <property type="nucleotide sequence ID" value="NZ_CP085009.1"/>
</dbReference>
<dbReference type="OrthoDB" id="2455358at2"/>
<organism evidence="2 3">
    <name type="scientific">Ureibacillus chungkukjangi</name>
    <dbReference type="NCBI Taxonomy" id="1202712"/>
    <lineage>
        <taxon>Bacteria</taxon>
        <taxon>Bacillati</taxon>
        <taxon>Bacillota</taxon>
        <taxon>Bacilli</taxon>
        <taxon>Bacillales</taxon>
        <taxon>Caryophanaceae</taxon>
        <taxon>Ureibacillus</taxon>
    </lineage>
</organism>
<keyword evidence="3" id="KW-1185">Reference proteome</keyword>
<keyword evidence="1" id="KW-1133">Transmembrane helix</keyword>
<protein>
    <submittedName>
        <fullName evidence="2">Uncharacterized protein</fullName>
    </submittedName>
</protein>
<evidence type="ECO:0000313" key="3">
    <source>
        <dbReference type="Proteomes" id="UP000247416"/>
    </source>
</evidence>
<evidence type="ECO:0000313" key="2">
    <source>
        <dbReference type="EMBL" id="PYF08407.1"/>
    </source>
</evidence>
<feature type="transmembrane region" description="Helical" evidence="1">
    <location>
        <begin position="117"/>
        <end position="136"/>
    </location>
</feature>